<reference evidence="1 2" key="1">
    <citation type="journal article" date="2010" name="Nature">
        <title>Genome sequencing and analysis of the model grass Brachypodium distachyon.</title>
        <authorList>
            <consortium name="International Brachypodium Initiative"/>
        </authorList>
    </citation>
    <scope>NUCLEOTIDE SEQUENCE [LARGE SCALE GENOMIC DNA]</scope>
    <source>
        <strain evidence="1 2">Bd21</strain>
    </source>
</reference>
<dbReference type="EnsemblPlants" id="PNT71741">
    <property type="protein sequence ID" value="PNT71741"/>
    <property type="gene ID" value="BRADI_2g34858v3"/>
</dbReference>
<reference evidence="2" key="3">
    <citation type="submission" date="2018-08" db="UniProtKB">
        <authorList>
            <consortium name="EnsemblPlants"/>
        </authorList>
    </citation>
    <scope>IDENTIFICATION</scope>
    <source>
        <strain evidence="2">cv. Bd21</strain>
    </source>
</reference>
<gene>
    <name evidence="1" type="ORF">BRADI_2g34858v3</name>
</gene>
<evidence type="ECO:0000313" key="2">
    <source>
        <dbReference type="EnsemblPlants" id="PNT71741"/>
    </source>
</evidence>
<dbReference type="EMBL" id="CM000881">
    <property type="protein sequence ID" value="PNT71741.1"/>
    <property type="molecule type" value="Genomic_DNA"/>
</dbReference>
<dbReference type="InParanoid" id="A0A2K2DBU1"/>
<evidence type="ECO:0000313" key="1">
    <source>
        <dbReference type="EMBL" id="PNT71741.1"/>
    </source>
</evidence>
<sequence length="83" mass="9663">MQQLYYLKVAGCKMLQTTWSIMLARSFCLLCQMLKLFTCHQLLRPAISTPTVSSKFLHLKYLGIYICGSRSLIHSYDFFLFIS</sequence>
<protein>
    <submittedName>
        <fullName evidence="1 2">Uncharacterized protein</fullName>
    </submittedName>
</protein>
<evidence type="ECO:0000313" key="3">
    <source>
        <dbReference type="Proteomes" id="UP000008810"/>
    </source>
</evidence>
<keyword evidence="3" id="KW-1185">Reference proteome</keyword>
<name>A0A2K2DBU1_BRADI</name>
<organism evidence="1">
    <name type="scientific">Brachypodium distachyon</name>
    <name type="common">Purple false brome</name>
    <name type="synonym">Trachynia distachya</name>
    <dbReference type="NCBI Taxonomy" id="15368"/>
    <lineage>
        <taxon>Eukaryota</taxon>
        <taxon>Viridiplantae</taxon>
        <taxon>Streptophyta</taxon>
        <taxon>Embryophyta</taxon>
        <taxon>Tracheophyta</taxon>
        <taxon>Spermatophyta</taxon>
        <taxon>Magnoliopsida</taxon>
        <taxon>Liliopsida</taxon>
        <taxon>Poales</taxon>
        <taxon>Poaceae</taxon>
        <taxon>BOP clade</taxon>
        <taxon>Pooideae</taxon>
        <taxon>Stipodae</taxon>
        <taxon>Brachypodieae</taxon>
        <taxon>Brachypodium</taxon>
    </lineage>
</organism>
<dbReference type="Gramene" id="PNT71741">
    <property type="protein sequence ID" value="PNT71741"/>
    <property type="gene ID" value="BRADI_2g34858v3"/>
</dbReference>
<dbReference type="AlphaFoldDB" id="A0A2K2DBU1"/>
<dbReference type="Proteomes" id="UP000008810">
    <property type="component" value="Chromosome 2"/>
</dbReference>
<accession>A0A2K2DBU1</accession>
<proteinExistence type="predicted"/>
<reference evidence="1" key="2">
    <citation type="submission" date="2017-06" db="EMBL/GenBank/DDBJ databases">
        <title>WGS assembly of Brachypodium distachyon.</title>
        <authorList>
            <consortium name="The International Brachypodium Initiative"/>
            <person name="Lucas S."/>
            <person name="Harmon-Smith M."/>
            <person name="Lail K."/>
            <person name="Tice H."/>
            <person name="Grimwood J."/>
            <person name="Bruce D."/>
            <person name="Barry K."/>
            <person name="Shu S."/>
            <person name="Lindquist E."/>
            <person name="Wang M."/>
            <person name="Pitluck S."/>
            <person name="Vogel J.P."/>
            <person name="Garvin D.F."/>
            <person name="Mockler T.C."/>
            <person name="Schmutz J."/>
            <person name="Rokhsar D."/>
            <person name="Bevan M.W."/>
        </authorList>
    </citation>
    <scope>NUCLEOTIDE SEQUENCE</scope>
    <source>
        <strain evidence="1">Bd21</strain>
    </source>
</reference>